<organism evidence="1 2">
    <name type="scientific">Tuber borchii</name>
    <name type="common">White truffle</name>
    <dbReference type="NCBI Taxonomy" id="42251"/>
    <lineage>
        <taxon>Eukaryota</taxon>
        <taxon>Fungi</taxon>
        <taxon>Dikarya</taxon>
        <taxon>Ascomycota</taxon>
        <taxon>Pezizomycotina</taxon>
        <taxon>Pezizomycetes</taxon>
        <taxon>Pezizales</taxon>
        <taxon>Tuberaceae</taxon>
        <taxon>Tuber</taxon>
    </lineage>
</organism>
<keyword evidence="2" id="KW-1185">Reference proteome</keyword>
<dbReference type="OrthoDB" id="365981at2759"/>
<sequence>MERISAGVTENVGGVDAGRAGDVCALGVNLSGALSGVERKHFLVLDRVDRTKEGSSVLLAALGRLGEMQIPSLTVIFILSVPKPRLLSSAEPPHIHFAPYVRTGRHKSRYPMR</sequence>
<accession>A0A2T6ZAK7</accession>
<proteinExistence type="predicted"/>
<dbReference type="Proteomes" id="UP000244722">
    <property type="component" value="Unassembled WGS sequence"/>
</dbReference>
<protein>
    <submittedName>
        <fullName evidence="1">Uncharacterized protein</fullName>
    </submittedName>
</protein>
<dbReference type="STRING" id="42251.A0A2T6ZAK7"/>
<name>A0A2T6ZAK7_TUBBO</name>
<comment type="caution">
    <text evidence="1">The sequence shown here is derived from an EMBL/GenBank/DDBJ whole genome shotgun (WGS) entry which is preliminary data.</text>
</comment>
<evidence type="ECO:0000313" key="1">
    <source>
        <dbReference type="EMBL" id="PUU72503.1"/>
    </source>
</evidence>
<gene>
    <name evidence="1" type="ORF">B9Z19DRAFT_660320</name>
</gene>
<dbReference type="AlphaFoldDB" id="A0A2T6ZAK7"/>
<evidence type="ECO:0000313" key="2">
    <source>
        <dbReference type="Proteomes" id="UP000244722"/>
    </source>
</evidence>
<reference evidence="1 2" key="1">
    <citation type="submission" date="2017-04" db="EMBL/GenBank/DDBJ databases">
        <title>Draft genome sequence of Tuber borchii Vittad., a whitish edible truffle.</title>
        <authorList>
            <consortium name="DOE Joint Genome Institute"/>
            <person name="Murat C."/>
            <person name="Kuo A."/>
            <person name="Barry K.W."/>
            <person name="Clum A."/>
            <person name="Dockter R.B."/>
            <person name="Fauchery L."/>
            <person name="Iotti M."/>
            <person name="Kohler A."/>
            <person name="Labutti K."/>
            <person name="Lindquist E.A."/>
            <person name="Lipzen A."/>
            <person name="Ohm R.A."/>
            <person name="Wang M."/>
            <person name="Grigoriev I.V."/>
            <person name="Zambonelli A."/>
            <person name="Martin F.M."/>
        </authorList>
    </citation>
    <scope>NUCLEOTIDE SEQUENCE [LARGE SCALE GENOMIC DNA]</scope>
    <source>
        <strain evidence="1 2">Tbo3840</strain>
    </source>
</reference>
<dbReference type="EMBL" id="NESQ01000517">
    <property type="protein sequence ID" value="PUU72503.1"/>
    <property type="molecule type" value="Genomic_DNA"/>
</dbReference>